<dbReference type="Proteomes" id="UP000299102">
    <property type="component" value="Unassembled WGS sequence"/>
</dbReference>
<dbReference type="AlphaFoldDB" id="A0A4C1SYV0"/>
<sequence>MEEMCAQAHTHGTCKSSLRILIWGGRDFRRSIAVGAARADSSAHDHDSVISRSETSLASYTRLLAGEQTEWCGCPNVMMGHMSVCLDHTAHSDDGFVVHGGGLASLTKFITEIDTTALEFGKPVINSRAGASSPRAV</sequence>
<proteinExistence type="predicted"/>
<gene>
    <name evidence="1" type="ORF">EVAR_4759_1</name>
</gene>
<dbReference type="EMBL" id="BGZK01000026">
    <property type="protein sequence ID" value="GBP07382.1"/>
    <property type="molecule type" value="Genomic_DNA"/>
</dbReference>
<reference evidence="1 2" key="1">
    <citation type="journal article" date="2019" name="Commun. Biol.">
        <title>The bagworm genome reveals a unique fibroin gene that provides high tensile strength.</title>
        <authorList>
            <person name="Kono N."/>
            <person name="Nakamura H."/>
            <person name="Ohtoshi R."/>
            <person name="Tomita M."/>
            <person name="Numata K."/>
            <person name="Arakawa K."/>
        </authorList>
    </citation>
    <scope>NUCLEOTIDE SEQUENCE [LARGE SCALE GENOMIC DNA]</scope>
</reference>
<evidence type="ECO:0000313" key="2">
    <source>
        <dbReference type="Proteomes" id="UP000299102"/>
    </source>
</evidence>
<comment type="caution">
    <text evidence="1">The sequence shown here is derived from an EMBL/GenBank/DDBJ whole genome shotgun (WGS) entry which is preliminary data.</text>
</comment>
<keyword evidence="2" id="KW-1185">Reference proteome</keyword>
<evidence type="ECO:0000313" key="1">
    <source>
        <dbReference type="EMBL" id="GBP07382.1"/>
    </source>
</evidence>
<organism evidence="1 2">
    <name type="scientific">Eumeta variegata</name>
    <name type="common">Bagworm moth</name>
    <name type="synonym">Eumeta japonica</name>
    <dbReference type="NCBI Taxonomy" id="151549"/>
    <lineage>
        <taxon>Eukaryota</taxon>
        <taxon>Metazoa</taxon>
        <taxon>Ecdysozoa</taxon>
        <taxon>Arthropoda</taxon>
        <taxon>Hexapoda</taxon>
        <taxon>Insecta</taxon>
        <taxon>Pterygota</taxon>
        <taxon>Neoptera</taxon>
        <taxon>Endopterygota</taxon>
        <taxon>Lepidoptera</taxon>
        <taxon>Glossata</taxon>
        <taxon>Ditrysia</taxon>
        <taxon>Tineoidea</taxon>
        <taxon>Psychidae</taxon>
        <taxon>Oiketicinae</taxon>
        <taxon>Eumeta</taxon>
    </lineage>
</organism>
<name>A0A4C1SYV0_EUMVA</name>
<protein>
    <submittedName>
        <fullName evidence="1">Uncharacterized protein</fullName>
    </submittedName>
</protein>
<accession>A0A4C1SYV0</accession>